<keyword evidence="3" id="KW-1185">Reference proteome</keyword>
<protein>
    <submittedName>
        <fullName evidence="4">IRS-type PTB domain-containing protein</fullName>
    </submittedName>
</protein>
<proteinExistence type="predicted"/>
<sequence>MGNCASQDPSKLFQSENFENNPNAFRVFVKKKNKFIPGWLKISDEEILFSRGGGNFQLWPFAYLRRYGYTCAGIFFFESGRRCATGEGLHTFQSHQAERIFQLVQSRIKNLDFTRSSRASSVASSRLNSISYSSNNRIHPIQRFSSEGANGDHIVNQCAGIYYSFRDKREDVIRPERPRSMGTPVRNIIHQAQPSGSTCMDIMSRSYTGSGVQQWPSVPQIEGEIVSEHVLRGDKRYQAVCKNPISVKRKYHSYVNVDLSPAGGPLHRTTSCRDENSLINASAFSAYNRPPPSNIPRPNGSVSSGISPLLPNSTHTSQASSPAGDQFFAERYPVSAAESLSSNMSASMSATEEFFTPPRMNYAAVAVSDNPQSSKRGGSLSQQSNASASTISSPSVNYALIDFDKTKALVQQFTAAANRKATRELMWRRKNYNMRPN</sequence>
<dbReference type="SMART" id="SM01244">
    <property type="entry name" value="IRS"/>
    <property type="match status" value="1"/>
</dbReference>
<feature type="compositionally biased region" description="Low complexity" evidence="1">
    <location>
        <begin position="381"/>
        <end position="391"/>
    </location>
</feature>
<feature type="compositionally biased region" description="Polar residues" evidence="1">
    <location>
        <begin position="300"/>
        <end position="323"/>
    </location>
</feature>
<feature type="region of interest" description="Disordered" evidence="1">
    <location>
        <begin position="368"/>
        <end position="391"/>
    </location>
</feature>
<dbReference type="SUPFAM" id="SSF50729">
    <property type="entry name" value="PH domain-like"/>
    <property type="match status" value="1"/>
</dbReference>
<dbReference type="PANTHER" id="PTHR21258:SF62">
    <property type="entry name" value="INSULIN RECEPTOR SUBSTRATE 1"/>
    <property type="match status" value="1"/>
</dbReference>
<dbReference type="InterPro" id="IPR011993">
    <property type="entry name" value="PH-like_dom_sf"/>
</dbReference>
<dbReference type="Proteomes" id="UP000887540">
    <property type="component" value="Unplaced"/>
</dbReference>
<dbReference type="Gene3D" id="2.30.29.30">
    <property type="entry name" value="Pleckstrin-homology domain (PH domain)/Phosphotyrosine-binding domain (PTB)"/>
    <property type="match status" value="1"/>
</dbReference>
<name>A0A914CCZ9_9BILA</name>
<dbReference type="WBParaSite" id="ACRNAN_Path_899.g3464.t1">
    <property type="protein sequence ID" value="ACRNAN_Path_899.g3464.t1"/>
    <property type="gene ID" value="ACRNAN_Path_899.g3464"/>
</dbReference>
<evidence type="ECO:0000313" key="3">
    <source>
        <dbReference type="Proteomes" id="UP000887540"/>
    </source>
</evidence>
<evidence type="ECO:0000256" key="1">
    <source>
        <dbReference type="SAM" id="MobiDB-lite"/>
    </source>
</evidence>
<dbReference type="InterPro" id="IPR050996">
    <property type="entry name" value="Docking_Protein_DOK"/>
</dbReference>
<dbReference type="SMART" id="SM00310">
    <property type="entry name" value="PTBI"/>
    <property type="match status" value="1"/>
</dbReference>
<evidence type="ECO:0000259" key="2">
    <source>
        <dbReference type="PROSITE" id="PS51064"/>
    </source>
</evidence>
<dbReference type="InterPro" id="IPR002404">
    <property type="entry name" value="IRS_PTB"/>
</dbReference>
<dbReference type="PROSITE" id="PS51064">
    <property type="entry name" value="IRS_PTB"/>
    <property type="match status" value="1"/>
</dbReference>
<reference evidence="4" key="1">
    <citation type="submission" date="2022-11" db="UniProtKB">
        <authorList>
            <consortium name="WormBaseParasite"/>
        </authorList>
    </citation>
    <scope>IDENTIFICATION</scope>
</reference>
<dbReference type="Pfam" id="PF02174">
    <property type="entry name" value="IRS"/>
    <property type="match status" value="1"/>
</dbReference>
<organism evidence="3 4">
    <name type="scientific">Acrobeloides nanus</name>
    <dbReference type="NCBI Taxonomy" id="290746"/>
    <lineage>
        <taxon>Eukaryota</taxon>
        <taxon>Metazoa</taxon>
        <taxon>Ecdysozoa</taxon>
        <taxon>Nematoda</taxon>
        <taxon>Chromadorea</taxon>
        <taxon>Rhabditida</taxon>
        <taxon>Tylenchina</taxon>
        <taxon>Cephalobomorpha</taxon>
        <taxon>Cephaloboidea</taxon>
        <taxon>Cephalobidae</taxon>
        <taxon>Acrobeloides</taxon>
    </lineage>
</organism>
<feature type="region of interest" description="Disordered" evidence="1">
    <location>
        <begin position="285"/>
        <end position="323"/>
    </location>
</feature>
<accession>A0A914CCZ9</accession>
<dbReference type="PANTHER" id="PTHR21258">
    <property type="entry name" value="DOCKING PROTEIN RELATED"/>
    <property type="match status" value="1"/>
</dbReference>
<feature type="compositionally biased region" description="Polar residues" evidence="1">
    <location>
        <begin position="369"/>
        <end position="380"/>
    </location>
</feature>
<dbReference type="GO" id="GO:0005737">
    <property type="term" value="C:cytoplasm"/>
    <property type="evidence" value="ECO:0007669"/>
    <property type="project" value="TreeGrafter"/>
</dbReference>
<dbReference type="AlphaFoldDB" id="A0A914CCZ9"/>
<evidence type="ECO:0000313" key="4">
    <source>
        <dbReference type="WBParaSite" id="ACRNAN_Path_899.g3464.t1"/>
    </source>
</evidence>
<dbReference type="GO" id="GO:0007169">
    <property type="term" value="P:cell surface receptor protein tyrosine kinase signaling pathway"/>
    <property type="evidence" value="ECO:0007669"/>
    <property type="project" value="TreeGrafter"/>
</dbReference>
<feature type="domain" description="IRS-type PTB" evidence="2">
    <location>
        <begin position="14"/>
        <end position="118"/>
    </location>
</feature>